<organism evidence="3 4">
    <name type="scientific">Emericellopsis atlantica</name>
    <dbReference type="NCBI Taxonomy" id="2614577"/>
    <lineage>
        <taxon>Eukaryota</taxon>
        <taxon>Fungi</taxon>
        <taxon>Dikarya</taxon>
        <taxon>Ascomycota</taxon>
        <taxon>Pezizomycotina</taxon>
        <taxon>Sordariomycetes</taxon>
        <taxon>Hypocreomycetidae</taxon>
        <taxon>Hypocreales</taxon>
        <taxon>Bionectriaceae</taxon>
        <taxon>Emericellopsis</taxon>
    </lineage>
</organism>
<dbReference type="SMART" id="SM00236">
    <property type="entry name" value="fCBD"/>
    <property type="match status" value="1"/>
</dbReference>
<dbReference type="AlphaFoldDB" id="A0A9P7ZMY8"/>
<proteinExistence type="predicted"/>
<dbReference type="PANTHER" id="PTHR42972:SF8">
    <property type="entry name" value="POLYHYDROXYBUTYRATE DEPOLYMERASE"/>
    <property type="match status" value="1"/>
</dbReference>
<keyword evidence="1" id="KW-0732">Signal</keyword>
<dbReference type="SUPFAM" id="SSF57180">
    <property type="entry name" value="Cellulose-binding domain"/>
    <property type="match status" value="1"/>
</dbReference>
<dbReference type="GO" id="GO:0005576">
    <property type="term" value="C:extracellular region"/>
    <property type="evidence" value="ECO:0007669"/>
    <property type="project" value="InterPro"/>
</dbReference>
<dbReference type="RefSeq" id="XP_046119023.1">
    <property type="nucleotide sequence ID" value="XM_046261169.1"/>
</dbReference>
<dbReference type="InterPro" id="IPR000254">
    <property type="entry name" value="CBD"/>
</dbReference>
<gene>
    <name evidence="3" type="ORF">F5Z01DRAFT_620908</name>
</gene>
<dbReference type="SUPFAM" id="SSF53474">
    <property type="entry name" value="alpha/beta-Hydrolases"/>
    <property type="match status" value="1"/>
</dbReference>
<dbReference type="GO" id="GO:0005975">
    <property type="term" value="P:carbohydrate metabolic process"/>
    <property type="evidence" value="ECO:0007669"/>
    <property type="project" value="InterPro"/>
</dbReference>
<reference evidence="3" key="1">
    <citation type="journal article" date="2021" name="IMA Fungus">
        <title>Genomic characterization of three marine fungi, including Emericellopsis atlantica sp. nov. with signatures of a generalist lifestyle and marine biomass degradation.</title>
        <authorList>
            <person name="Hagestad O.C."/>
            <person name="Hou L."/>
            <person name="Andersen J.H."/>
            <person name="Hansen E.H."/>
            <person name="Altermark B."/>
            <person name="Li C."/>
            <person name="Kuhnert E."/>
            <person name="Cox R.J."/>
            <person name="Crous P.W."/>
            <person name="Spatafora J.W."/>
            <person name="Lail K."/>
            <person name="Amirebrahimi M."/>
            <person name="Lipzen A."/>
            <person name="Pangilinan J."/>
            <person name="Andreopoulos W."/>
            <person name="Hayes R.D."/>
            <person name="Ng V."/>
            <person name="Grigoriev I.V."/>
            <person name="Jackson S.A."/>
            <person name="Sutton T.D.S."/>
            <person name="Dobson A.D.W."/>
            <person name="Rama T."/>
        </authorList>
    </citation>
    <scope>NUCLEOTIDE SEQUENCE</scope>
    <source>
        <strain evidence="3">TS7</strain>
    </source>
</reference>
<name>A0A9P7ZMY8_9HYPO</name>
<dbReference type="OrthoDB" id="6020543at2759"/>
<comment type="caution">
    <text evidence="3">The sequence shown here is derived from an EMBL/GenBank/DDBJ whole genome shotgun (WGS) entry which is preliminary data.</text>
</comment>
<dbReference type="InterPro" id="IPR035971">
    <property type="entry name" value="CBD_sf"/>
</dbReference>
<protein>
    <submittedName>
        <fullName evidence="3">Fungal cellulose binding domain protein</fullName>
    </submittedName>
</protein>
<evidence type="ECO:0000256" key="1">
    <source>
        <dbReference type="ARBA" id="ARBA00022729"/>
    </source>
</evidence>
<dbReference type="Pfam" id="PF00734">
    <property type="entry name" value="CBM_1"/>
    <property type="match status" value="1"/>
</dbReference>
<feature type="domain" description="CBM1" evidence="2">
    <location>
        <begin position="368"/>
        <end position="403"/>
    </location>
</feature>
<evidence type="ECO:0000313" key="4">
    <source>
        <dbReference type="Proteomes" id="UP000887229"/>
    </source>
</evidence>
<dbReference type="PANTHER" id="PTHR42972">
    <property type="entry name" value="TOL-PAL SYSTEM PROTEIN TOLB"/>
    <property type="match status" value="1"/>
</dbReference>
<dbReference type="InterPro" id="IPR029058">
    <property type="entry name" value="AB_hydrolase_fold"/>
</dbReference>
<sequence length="408" mass="43055">MVVFEIKSVAYFAAILLGTAEAVSLGAYNVDPDSVSVSGLSSGGFMAAQLGIAHSSTFKKGFGVFAGGPFDCARNQQYTMCMNNNKPNTQTPNSNLQAWSGNQIDDTANLKTRKVFLEVGTSDSTVGPNPMNTLKEQLASYVDPANMAYVTRQGQAHVFPTDFDVSGNNPCGSSTSPYIANCGYDGAGAVLNWMYSGLNPRSLSDQGSFVSFDQSGKYGAAGMASSGSLYVPKACQTGGTVCKLHVALHGCLQTTSAIGNKYTVNTGYNRWADTNNIIILYPQGTPDYTLRQAWQGLLPNPNGCWDWVGWYGNNADQKGGVQMAAIVAQVNRIVSGFQQGGGQPSTTTLAISTSTTTSSAPTSTVAEPMAPLYGQCGGIGWSGPTKCEKGVCTSYSPFYAQCLLPVRR</sequence>
<dbReference type="Proteomes" id="UP000887229">
    <property type="component" value="Unassembled WGS sequence"/>
</dbReference>
<dbReference type="Gene3D" id="3.40.50.1820">
    <property type="entry name" value="alpha/beta hydrolase"/>
    <property type="match status" value="2"/>
</dbReference>
<dbReference type="PROSITE" id="PS51164">
    <property type="entry name" value="CBM1_2"/>
    <property type="match status" value="1"/>
</dbReference>
<evidence type="ECO:0000313" key="3">
    <source>
        <dbReference type="EMBL" id="KAG9255099.1"/>
    </source>
</evidence>
<accession>A0A9P7ZMY8</accession>
<dbReference type="GeneID" id="70292072"/>
<dbReference type="PROSITE" id="PS00562">
    <property type="entry name" value="CBM1_1"/>
    <property type="match status" value="1"/>
</dbReference>
<evidence type="ECO:0000259" key="2">
    <source>
        <dbReference type="PROSITE" id="PS51164"/>
    </source>
</evidence>
<dbReference type="EMBL" id="MU251252">
    <property type="protein sequence ID" value="KAG9255099.1"/>
    <property type="molecule type" value="Genomic_DNA"/>
</dbReference>
<keyword evidence="4" id="KW-1185">Reference proteome</keyword>
<dbReference type="GO" id="GO:0030248">
    <property type="term" value="F:cellulose binding"/>
    <property type="evidence" value="ECO:0007669"/>
    <property type="project" value="InterPro"/>
</dbReference>